<feature type="compositionally biased region" description="Basic and acidic residues" evidence="7">
    <location>
        <begin position="1217"/>
        <end position="1229"/>
    </location>
</feature>
<feature type="compositionally biased region" description="Polar residues" evidence="7">
    <location>
        <begin position="471"/>
        <end position="481"/>
    </location>
</feature>
<feature type="region of interest" description="Disordered" evidence="7">
    <location>
        <begin position="1338"/>
        <end position="1395"/>
    </location>
</feature>
<evidence type="ECO:0000313" key="11">
    <source>
        <dbReference type="Proteomes" id="UP001549921"/>
    </source>
</evidence>
<feature type="region of interest" description="Disordered" evidence="7">
    <location>
        <begin position="1533"/>
        <end position="1578"/>
    </location>
</feature>
<dbReference type="EMBL" id="JBEDNZ010000010">
    <property type="protein sequence ID" value="KAL0832686.1"/>
    <property type="molecule type" value="Genomic_DNA"/>
</dbReference>
<keyword evidence="3" id="KW-0677">Repeat</keyword>
<dbReference type="Proteomes" id="UP001549921">
    <property type="component" value="Unassembled WGS sequence"/>
</dbReference>
<feature type="region of interest" description="Disordered" evidence="7">
    <location>
        <begin position="127"/>
        <end position="147"/>
    </location>
</feature>
<proteinExistence type="predicted"/>
<dbReference type="Pfam" id="PF14604">
    <property type="entry name" value="SH3_9"/>
    <property type="match status" value="1"/>
</dbReference>
<gene>
    <name evidence="10" type="ORF">ABMA28_000872</name>
</gene>
<feature type="compositionally biased region" description="Polar residues" evidence="7">
    <location>
        <begin position="700"/>
        <end position="712"/>
    </location>
</feature>
<evidence type="ECO:0000313" key="10">
    <source>
        <dbReference type="EMBL" id="KAL0832686.1"/>
    </source>
</evidence>
<feature type="region of interest" description="Disordered" evidence="7">
    <location>
        <begin position="1467"/>
        <end position="1490"/>
    </location>
</feature>
<evidence type="ECO:0000256" key="4">
    <source>
        <dbReference type="ARBA" id="ARBA00022949"/>
    </source>
</evidence>
<evidence type="ECO:0000259" key="8">
    <source>
        <dbReference type="PROSITE" id="PS50002"/>
    </source>
</evidence>
<evidence type="ECO:0000256" key="6">
    <source>
        <dbReference type="SAM" id="Coils"/>
    </source>
</evidence>
<dbReference type="PROSITE" id="PS50831">
    <property type="entry name" value="SOHO"/>
    <property type="match status" value="1"/>
</dbReference>
<keyword evidence="2 5" id="KW-0728">SH3 domain</keyword>
<dbReference type="InterPro" id="IPR050384">
    <property type="entry name" value="Endophilin_SH3RF"/>
</dbReference>
<dbReference type="FunFam" id="2.30.30.40:FF:000001">
    <property type="entry name" value="Sorbin and SH3 domain-containing protein 1 isoform 2"/>
    <property type="match status" value="1"/>
</dbReference>
<dbReference type="PRINTS" id="PR00499">
    <property type="entry name" value="P67PHOX"/>
</dbReference>
<feature type="region of interest" description="Disordered" evidence="7">
    <location>
        <begin position="1"/>
        <end position="61"/>
    </location>
</feature>
<evidence type="ECO:0000259" key="9">
    <source>
        <dbReference type="PROSITE" id="PS50831"/>
    </source>
</evidence>
<dbReference type="InterPro" id="IPR003127">
    <property type="entry name" value="SoHo_dom"/>
</dbReference>
<evidence type="ECO:0000256" key="1">
    <source>
        <dbReference type="ARBA" id="ARBA00004282"/>
    </source>
</evidence>
<feature type="compositionally biased region" description="Polar residues" evidence="7">
    <location>
        <begin position="1385"/>
        <end position="1395"/>
    </location>
</feature>
<comment type="caution">
    <text evidence="10">The sequence shown here is derived from an EMBL/GenBank/DDBJ whole genome shotgun (WGS) entry which is preliminary data.</text>
</comment>
<feature type="compositionally biased region" description="Polar residues" evidence="7">
    <location>
        <begin position="39"/>
        <end position="61"/>
    </location>
</feature>
<feature type="region of interest" description="Disordered" evidence="7">
    <location>
        <begin position="292"/>
        <end position="330"/>
    </location>
</feature>
<feature type="compositionally biased region" description="Low complexity" evidence="7">
    <location>
        <begin position="574"/>
        <end position="590"/>
    </location>
</feature>
<dbReference type="SMART" id="SM00326">
    <property type="entry name" value="SH3"/>
    <property type="match status" value="3"/>
</dbReference>
<feature type="coiled-coil region" evidence="6">
    <location>
        <begin position="984"/>
        <end position="1011"/>
    </location>
</feature>
<feature type="compositionally biased region" description="Polar residues" evidence="7">
    <location>
        <begin position="1467"/>
        <end position="1477"/>
    </location>
</feature>
<dbReference type="FunFam" id="2.30.30.40:FF:000072">
    <property type="entry name" value="Unconventional Myosin IB"/>
    <property type="match status" value="1"/>
</dbReference>
<reference evidence="10 11" key="1">
    <citation type="submission" date="2024-06" db="EMBL/GenBank/DDBJ databases">
        <title>A chromosome-level genome assembly of beet webworm, Loxostege sticticalis.</title>
        <authorList>
            <person name="Zhang Y."/>
        </authorList>
    </citation>
    <scope>NUCLEOTIDE SEQUENCE [LARGE SCALE GENOMIC DNA]</scope>
    <source>
        <strain evidence="10">AQ028</strain>
        <tissue evidence="10">Male pupae</tissue>
    </source>
</reference>
<evidence type="ECO:0000256" key="3">
    <source>
        <dbReference type="ARBA" id="ARBA00022737"/>
    </source>
</evidence>
<dbReference type="Gene3D" id="2.30.30.40">
    <property type="entry name" value="SH3 Domains"/>
    <property type="match status" value="3"/>
</dbReference>
<feature type="domain" description="SH3" evidence="8">
    <location>
        <begin position="1887"/>
        <end position="1946"/>
    </location>
</feature>
<dbReference type="InterPro" id="IPR036028">
    <property type="entry name" value="SH3-like_dom_sf"/>
</dbReference>
<feature type="region of interest" description="Disordered" evidence="7">
    <location>
        <begin position="731"/>
        <end position="759"/>
    </location>
</feature>
<evidence type="ECO:0000256" key="5">
    <source>
        <dbReference type="PROSITE-ProRule" id="PRU00192"/>
    </source>
</evidence>
<protein>
    <recommendedName>
        <fullName evidence="12">CAP</fullName>
    </recommendedName>
</protein>
<keyword evidence="6" id="KW-0175">Coiled coil</keyword>
<dbReference type="SUPFAM" id="SSF50044">
    <property type="entry name" value="SH3-domain"/>
    <property type="match status" value="3"/>
</dbReference>
<keyword evidence="4" id="KW-0965">Cell junction</keyword>
<dbReference type="Pfam" id="PF00018">
    <property type="entry name" value="SH3_1"/>
    <property type="match status" value="1"/>
</dbReference>
<dbReference type="InterPro" id="IPR001452">
    <property type="entry name" value="SH3_domain"/>
</dbReference>
<feature type="region of interest" description="Disordered" evidence="7">
    <location>
        <begin position="1195"/>
        <end position="1282"/>
    </location>
</feature>
<feature type="compositionally biased region" description="Basic residues" evidence="7">
    <location>
        <begin position="1"/>
        <end position="19"/>
    </location>
</feature>
<dbReference type="SMART" id="SM00459">
    <property type="entry name" value="Sorb"/>
    <property type="match status" value="1"/>
</dbReference>
<feature type="region of interest" description="Disordered" evidence="7">
    <location>
        <begin position="574"/>
        <end position="595"/>
    </location>
</feature>
<feature type="region of interest" description="Disordered" evidence="7">
    <location>
        <begin position="450"/>
        <end position="481"/>
    </location>
</feature>
<dbReference type="PANTHER" id="PTHR14167">
    <property type="entry name" value="SH3 DOMAIN-CONTAINING"/>
    <property type="match status" value="1"/>
</dbReference>
<organism evidence="10 11">
    <name type="scientific">Loxostege sticticalis</name>
    <name type="common">Beet webworm moth</name>
    <dbReference type="NCBI Taxonomy" id="481309"/>
    <lineage>
        <taxon>Eukaryota</taxon>
        <taxon>Metazoa</taxon>
        <taxon>Ecdysozoa</taxon>
        <taxon>Arthropoda</taxon>
        <taxon>Hexapoda</taxon>
        <taxon>Insecta</taxon>
        <taxon>Pterygota</taxon>
        <taxon>Neoptera</taxon>
        <taxon>Endopterygota</taxon>
        <taxon>Lepidoptera</taxon>
        <taxon>Glossata</taxon>
        <taxon>Ditrysia</taxon>
        <taxon>Pyraloidea</taxon>
        <taxon>Crambidae</taxon>
        <taxon>Pyraustinae</taxon>
        <taxon>Loxostege</taxon>
    </lineage>
</organism>
<feature type="domain" description="SH3" evidence="8">
    <location>
        <begin position="1658"/>
        <end position="1717"/>
    </location>
</feature>
<evidence type="ECO:0000256" key="2">
    <source>
        <dbReference type="ARBA" id="ARBA00022443"/>
    </source>
</evidence>
<feature type="domain" description="SoHo" evidence="9">
    <location>
        <begin position="1263"/>
        <end position="1323"/>
    </location>
</feature>
<feature type="domain" description="SH3" evidence="8">
    <location>
        <begin position="1728"/>
        <end position="1787"/>
    </location>
</feature>
<dbReference type="PRINTS" id="PR00452">
    <property type="entry name" value="SH3DOMAIN"/>
</dbReference>
<feature type="compositionally biased region" description="Basic and acidic residues" evidence="7">
    <location>
        <begin position="1238"/>
        <end position="1270"/>
    </location>
</feature>
<comment type="subcellular location">
    <subcellularLocation>
        <location evidence="1">Cell junction</location>
    </subcellularLocation>
</comment>
<name>A0ABD0T3V5_LOXSC</name>
<accession>A0ABD0T3V5</accession>
<dbReference type="GO" id="GO:0016192">
    <property type="term" value="P:vesicle-mediated transport"/>
    <property type="evidence" value="ECO:0007669"/>
    <property type="project" value="UniProtKB-ARBA"/>
</dbReference>
<dbReference type="GO" id="GO:0070161">
    <property type="term" value="C:anchoring junction"/>
    <property type="evidence" value="ECO:0007669"/>
    <property type="project" value="UniProtKB-SubCell"/>
</dbReference>
<feature type="region of interest" description="Disordered" evidence="7">
    <location>
        <begin position="692"/>
        <end position="716"/>
    </location>
</feature>
<dbReference type="CDD" id="cd11780">
    <property type="entry name" value="SH3_Sorbs_3"/>
    <property type="match status" value="1"/>
</dbReference>
<evidence type="ECO:0008006" key="12">
    <source>
        <dbReference type="Google" id="ProtNLM"/>
    </source>
</evidence>
<dbReference type="CDD" id="cd11781">
    <property type="entry name" value="SH3_Sorbs_1"/>
    <property type="match status" value="1"/>
</dbReference>
<dbReference type="PANTHER" id="PTHR14167:SF116">
    <property type="entry name" value="CAP, ISOFORM AC"/>
    <property type="match status" value="1"/>
</dbReference>
<feature type="region of interest" description="Disordered" evidence="7">
    <location>
        <begin position="888"/>
        <end position="921"/>
    </location>
</feature>
<dbReference type="Pfam" id="PF07653">
    <property type="entry name" value="SH3_2"/>
    <property type="match status" value="1"/>
</dbReference>
<dbReference type="PROSITE" id="PS50002">
    <property type="entry name" value="SH3"/>
    <property type="match status" value="3"/>
</dbReference>
<sequence length="1946" mass="220325">MPEKSKRRKNNKNKRKNKNNRSDGNRNTNSDVKDLGSVESGSVQSLECQENNETSELQSSVENVAETVQPCTGDLITKEESNLPDECCDQSFQQDLNNNSENSELCDAIVITENAEIPDSENYIVESPEQSLKSKQKLSKNNIKSKSLDNDDETKIVEITEDSGNQCENDNTMAVIDSNILVSDVESDIEWEKIDEDSSTEPKEIATGTLSITTIPLNVAQCEHTKSLTPDEEISLRHYLKTLNLSTHPNVNAIEIKTEIEQIINREIRQRLRKKGLADDFVPSRLGPPRILDVIDEEGSSESSVTSRRQSYLSDKKSDNEELEDDVFEEPTKVIKSQSSKFNTAIKRSHKMIGQLVPQECVLVGAKIKEPEVAEARGDWTMQTVEKMKGAEVVYLTDSSSSTSSIHEIGDDTDNGEDTDVSVRMITPTIEVTDTDKLLKNTFISESKTNDIQQEQLKNPVKNSDPGEGILTNSKTQPENNDLNNLETEKNHEIIVSSIDDIKTNLYVKDVEENSKESVTTTEQSLNQLRDKNVAKTNDEYDLEMKVLKCELNDAINNLIKEVCSDSENNENLNNNFVRQDSSSSVGSSSQCTAKYNPTHSSLNDVSNMLHDELTAGPKLSRDNSNENSHVKDVFECVTGTPAHNTDETNNKSIEPSALRDICVRRISTLPYGDKILEELASVSERLQNINSFGRKGSHNSDTLTDQNNTETMPYYPLPDVSAIEKVSLPVHQKKPQPPPVQPRNSSLKKSQDDNHWTGVPTEVEPVYVCFSPSQKMLMEKTNTVITKEDATQLADMHKKYVDRRGYNEPNHVKKYDIKDTENPPIVPFKSQTGSRLLALIRDPTVTSNVNSNSRVNNRYTSSYENIKKSNYSSEYISKMKDNSNFGSLSTNFKPIPPPRPKKYSSSFYESDESSDFTDSSMRSIRSEKKSFHFSTGNLSKDIENDISSIQNMHRYYTNTRDNLSDNNRPRRPSLPKDLCDQQMEYIRKKEKEVEAEIKRLEQEKLNMSVTHKTGPIAPLIIEKETIAEKHVDDNHVYASRKNYVSVNTQSSEKLNRSKLSSVFSSSQEELLRDKMYSEYVTQMAERQERKQHKIIKITNPSPVSNKTVSKSMPALEILDSKVNNRIEEEFISKARERWNKLGIADPETEDERDKDVYREPKVIEHKIKVIEGGAETDVKKLPSHLQEFVSFTAKQKEQGASSSEGQIPRISSYVQQERDAARLPRDRPSPPVGDPVHVLRKEYASESEAERSEYERGARKMAEAPRKLEGIGPTTKDGMPVTLRSEVKDPSRWYKKMYDTIHKSKYDDDYVTIRYKNRRGQPPQRVTNKSQYAYFDPRSGYLSEPEGGLSRLGSSTWSDAYDSDVTSGPRRRTASVQEERRISDASSPYLPNNKYSTLASARASQEVYKNQPGRIEDYVPGKSSVVDKEAKQWWDEVMDIFDGWLDDNSPLPPYTTLLARAIQKSQNISSTTSLPQASPKDKKDLTSTILSKSNMARALKESGYESDSTLVFRRRDDTEAPLSPAERRAAYRDLQAGGEPPLRGFRSPAPPRTETDSAPEPPRRTPHGSYSDTESPRRYLESDVNIHYRCPVRQDPLPLVPERELARQQAEHMKKLYREQRRNKYLQELQDMQNRRHQDNFTPSQKNILPLNRYDEAERIVARALYAFNGQTTRELSFRKGDLIHVRRQIDSNWYEGEIHGRIGLFPYNYVEIMKGEVVHSPKKPAVIEGRARAKFDFTAQTNLELPLKKGEVVVLTRRIDQNWWEGRNGSKTGIFPDSYVTILQEPSQSKPEPHPTMNENKPVASPAAHGLLNGTAKRSMGAHSYMPQPNNPALANAPPATQPLPGYVAKPAQARLSASERGYGPPSGPGVDLNNTEPLYVDTNAEAVPYRAMYKYRPQNPDELELNEGDTVYVLEKCDDGWYVGSSQRTGRFGTFPGNYVERI</sequence>
<evidence type="ECO:0000256" key="7">
    <source>
        <dbReference type="SAM" id="MobiDB-lite"/>
    </source>
</evidence>